<comment type="similarity">
    <text evidence="2 11">Belongs to the CPSF4/YTH1 family.</text>
</comment>
<evidence type="ECO:0000256" key="10">
    <source>
        <dbReference type="PROSITE-ProRule" id="PRU00723"/>
    </source>
</evidence>
<evidence type="ECO:0000256" key="7">
    <source>
        <dbReference type="ARBA" id="ARBA00022833"/>
    </source>
</evidence>
<dbReference type="GO" id="GO:0005847">
    <property type="term" value="C:mRNA cleavage and polyadenylation specificity factor complex"/>
    <property type="evidence" value="ECO:0007669"/>
    <property type="project" value="EnsemblFungi"/>
</dbReference>
<evidence type="ECO:0000256" key="9">
    <source>
        <dbReference type="ARBA" id="ARBA00023242"/>
    </source>
</evidence>
<keyword evidence="14" id="KW-1185">Reference proteome</keyword>
<dbReference type="InterPro" id="IPR036855">
    <property type="entry name" value="Znf_CCCH_sf"/>
</dbReference>
<dbReference type="Pfam" id="PF00642">
    <property type="entry name" value="zf-CCCH"/>
    <property type="match status" value="1"/>
</dbReference>
<keyword evidence="6 10" id="KW-0863">Zinc-finger</keyword>
<dbReference type="VEuPathDB" id="MicrosporidiaDB:THOM_0705"/>
<evidence type="ECO:0000256" key="5">
    <source>
        <dbReference type="ARBA" id="ARBA00022737"/>
    </source>
</evidence>
<feature type="zinc finger region" description="C3H1-type" evidence="10">
    <location>
        <begin position="133"/>
        <end position="155"/>
    </location>
</feature>
<comment type="function">
    <text evidence="11">Component of the cleavage factor I (CF I) involved in pre-mRNA 3'-end processing.</text>
</comment>
<keyword evidence="3 11" id="KW-0507">mRNA processing</keyword>
<dbReference type="GO" id="GO:0005829">
    <property type="term" value="C:cytosol"/>
    <property type="evidence" value="ECO:0007669"/>
    <property type="project" value="EnsemblFungi"/>
</dbReference>
<evidence type="ECO:0000256" key="6">
    <source>
        <dbReference type="ARBA" id="ARBA00022771"/>
    </source>
</evidence>
<dbReference type="PANTHER" id="PTHR23102:SF24">
    <property type="entry name" value="CLEAVAGE AND POLYADENYLATION SPECIFICITY FACTOR SUBUNIT 4"/>
    <property type="match status" value="1"/>
</dbReference>
<dbReference type="PANTHER" id="PTHR23102">
    <property type="entry name" value="CLEAVAGE AND POLYADENYLATION SPECIFICITY FACTOR SUBUNIT 4-RELATED"/>
    <property type="match status" value="1"/>
</dbReference>
<dbReference type="Gene3D" id="4.10.1000.10">
    <property type="entry name" value="Zinc finger, CCCH-type"/>
    <property type="match status" value="2"/>
</dbReference>
<organism evidence="13 14">
    <name type="scientific">Trachipleistophora hominis</name>
    <name type="common">Microsporidian parasite</name>
    <dbReference type="NCBI Taxonomy" id="72359"/>
    <lineage>
        <taxon>Eukaryota</taxon>
        <taxon>Fungi</taxon>
        <taxon>Fungi incertae sedis</taxon>
        <taxon>Microsporidia</taxon>
        <taxon>Pleistophoridae</taxon>
        <taxon>Trachipleistophora</taxon>
    </lineage>
</organism>
<evidence type="ECO:0000259" key="12">
    <source>
        <dbReference type="PROSITE" id="PS50103"/>
    </source>
</evidence>
<dbReference type="InterPro" id="IPR045348">
    <property type="entry name" value="CPSF4/Yth1"/>
</dbReference>
<dbReference type="SMART" id="SM00356">
    <property type="entry name" value="ZnF_C3H1"/>
    <property type="match status" value="5"/>
</dbReference>
<gene>
    <name evidence="13" type="ORF">THOM_0705</name>
</gene>
<dbReference type="EMBL" id="JH993855">
    <property type="protein sequence ID" value="ELQ76329.1"/>
    <property type="molecule type" value="Genomic_DNA"/>
</dbReference>
<feature type="zinc finger region" description="C3H1-type" evidence="10">
    <location>
        <begin position="76"/>
        <end position="103"/>
    </location>
</feature>
<dbReference type="OMA" id="SKECLWY"/>
<dbReference type="SUPFAM" id="SSF90229">
    <property type="entry name" value="CCCH zinc finger"/>
    <property type="match status" value="1"/>
</dbReference>
<keyword evidence="5 11" id="KW-0677">Repeat</keyword>
<evidence type="ECO:0000313" key="13">
    <source>
        <dbReference type="EMBL" id="ELQ76329.1"/>
    </source>
</evidence>
<evidence type="ECO:0000256" key="3">
    <source>
        <dbReference type="ARBA" id="ARBA00022664"/>
    </source>
</evidence>
<evidence type="ECO:0000256" key="8">
    <source>
        <dbReference type="ARBA" id="ARBA00022884"/>
    </source>
</evidence>
<accession>L7JY22</accession>
<dbReference type="OrthoDB" id="1914176at2759"/>
<evidence type="ECO:0000256" key="4">
    <source>
        <dbReference type="ARBA" id="ARBA00022723"/>
    </source>
</evidence>
<evidence type="ECO:0000256" key="11">
    <source>
        <dbReference type="RuleBase" id="RU369008"/>
    </source>
</evidence>
<dbReference type="GO" id="GO:0031124">
    <property type="term" value="P:mRNA 3'-end processing"/>
    <property type="evidence" value="ECO:0007669"/>
    <property type="project" value="UniProtKB-UniRule"/>
</dbReference>
<dbReference type="GO" id="GO:0003723">
    <property type="term" value="F:RNA binding"/>
    <property type="evidence" value="ECO:0007669"/>
    <property type="project" value="UniProtKB-UniRule"/>
</dbReference>
<dbReference type="GO" id="GO:0008270">
    <property type="term" value="F:zinc ion binding"/>
    <property type="evidence" value="ECO:0007669"/>
    <property type="project" value="UniProtKB-KW"/>
</dbReference>
<feature type="zinc finger region" description="C3H1-type" evidence="10">
    <location>
        <begin position="104"/>
        <end position="131"/>
    </location>
</feature>
<name>L7JY22_TRAHO</name>
<dbReference type="STRING" id="72359.L7JY22"/>
<protein>
    <recommendedName>
        <fullName evidence="11">mRNA 3'-end-processing protein</fullName>
    </recommendedName>
</protein>
<reference evidence="13 14" key="1">
    <citation type="journal article" date="2012" name="PLoS Pathog.">
        <title>The genome of the obligate intracellular parasite Trachipleistophora hominis: new insights into microsporidian genome dynamics and reductive evolution.</title>
        <authorList>
            <person name="Heinz E."/>
            <person name="Williams T.A."/>
            <person name="Nakjang S."/>
            <person name="Noel C.J."/>
            <person name="Swan D.C."/>
            <person name="Goldberg A.V."/>
            <person name="Harris S.R."/>
            <person name="Weinmaier T."/>
            <person name="Markert S."/>
            <person name="Becher D."/>
            <person name="Bernhardt J."/>
            <person name="Dagan T."/>
            <person name="Hacker C."/>
            <person name="Lucocq J.M."/>
            <person name="Schweder T."/>
            <person name="Rattei T."/>
            <person name="Hall N."/>
            <person name="Hirt R.P."/>
            <person name="Embley T.M."/>
        </authorList>
    </citation>
    <scope>NUCLEOTIDE SEQUENCE [LARGE SCALE GENOMIC DNA]</scope>
</reference>
<evidence type="ECO:0000313" key="14">
    <source>
        <dbReference type="Proteomes" id="UP000011185"/>
    </source>
</evidence>
<sequence length="187" mass="22339">MQKKEPVFDFENFIETNLKLKEKDDIYCKPFQKSQCFNPRCQKLHVKLDKAVVCKHWLRGLCKKNEKCEFLHEYNLKKMPECWFFSKYGECSNTECHFLHIDPNSESKECLWYKRGFCRHGLMCRNKHVKKRLCYSYFYGFCIDGPECKFGHPKAELPVNIEQRGIEEKDIISKPKPPIDADIEQVL</sequence>
<dbReference type="FunFam" id="4.10.1000.10:FF:000012">
    <property type="entry name" value="cleavage and polyadenylation specificity factor subunit 4"/>
    <property type="match status" value="1"/>
</dbReference>
<keyword evidence="7 10" id="KW-0862">Zinc</keyword>
<feature type="domain" description="C3H1-type" evidence="12">
    <location>
        <begin position="133"/>
        <end position="155"/>
    </location>
</feature>
<comment type="subcellular location">
    <subcellularLocation>
        <location evidence="1 11">Nucleus</location>
    </subcellularLocation>
</comment>
<feature type="domain" description="C3H1-type" evidence="12">
    <location>
        <begin position="76"/>
        <end position="103"/>
    </location>
</feature>
<dbReference type="InterPro" id="IPR000571">
    <property type="entry name" value="Znf_CCCH"/>
</dbReference>
<feature type="zinc finger region" description="C3H1-type" evidence="10">
    <location>
        <begin position="48"/>
        <end position="75"/>
    </location>
</feature>
<dbReference type="PROSITE" id="PS50103">
    <property type="entry name" value="ZF_C3H1"/>
    <property type="match status" value="4"/>
</dbReference>
<dbReference type="HOGENOM" id="CLU_024513_2_1_1"/>
<keyword evidence="4 10" id="KW-0479">Metal-binding</keyword>
<evidence type="ECO:0000256" key="1">
    <source>
        <dbReference type="ARBA" id="ARBA00004123"/>
    </source>
</evidence>
<keyword evidence="9 11" id="KW-0539">Nucleus</keyword>
<dbReference type="AlphaFoldDB" id="L7JY22"/>
<keyword evidence="8 11" id="KW-0694">RNA-binding</keyword>
<dbReference type="InParanoid" id="L7JY22"/>
<dbReference type="Proteomes" id="UP000011185">
    <property type="component" value="Unassembled WGS sequence"/>
</dbReference>
<evidence type="ECO:0000256" key="2">
    <source>
        <dbReference type="ARBA" id="ARBA00008907"/>
    </source>
</evidence>
<proteinExistence type="inferred from homology"/>
<feature type="domain" description="C3H1-type" evidence="12">
    <location>
        <begin position="48"/>
        <end position="75"/>
    </location>
</feature>
<feature type="domain" description="C3H1-type" evidence="12">
    <location>
        <begin position="104"/>
        <end position="131"/>
    </location>
</feature>